<dbReference type="Proteomes" id="UP000051236">
    <property type="component" value="Unassembled WGS sequence"/>
</dbReference>
<gene>
    <name evidence="1" type="ORF">FC83_GL000573</name>
</gene>
<dbReference type="AlphaFoldDB" id="A0A0R1XMM7"/>
<comment type="caution">
    <text evidence="1">The sequence shown here is derived from an EMBL/GenBank/DDBJ whole genome shotgun (WGS) entry which is preliminary data.</text>
</comment>
<sequence length="53" mass="5881">MAFLIGAWSKIITKAGVAKLSGFSIKTDEHLTTLMNVRKKIHIMPIITENQIA</sequence>
<organism evidence="1 2">
    <name type="scientific">Agrilactobacillus composti DSM 18527 = JCM 14202</name>
    <dbReference type="NCBI Taxonomy" id="1423734"/>
    <lineage>
        <taxon>Bacteria</taxon>
        <taxon>Bacillati</taxon>
        <taxon>Bacillota</taxon>
        <taxon>Bacilli</taxon>
        <taxon>Lactobacillales</taxon>
        <taxon>Lactobacillaceae</taxon>
        <taxon>Agrilactobacillus</taxon>
    </lineage>
</organism>
<name>A0A0R1XMM7_9LACO</name>
<dbReference type="PATRIC" id="fig|1423734.3.peg.579"/>
<reference evidence="1 2" key="1">
    <citation type="journal article" date="2015" name="Genome Announc.">
        <title>Expanding the biotechnology potential of lactobacilli through comparative genomics of 213 strains and associated genera.</title>
        <authorList>
            <person name="Sun Z."/>
            <person name="Harris H.M."/>
            <person name="McCann A."/>
            <person name="Guo C."/>
            <person name="Argimon S."/>
            <person name="Zhang W."/>
            <person name="Yang X."/>
            <person name="Jeffery I.B."/>
            <person name="Cooney J.C."/>
            <person name="Kagawa T.F."/>
            <person name="Liu W."/>
            <person name="Song Y."/>
            <person name="Salvetti E."/>
            <person name="Wrobel A."/>
            <person name="Rasinkangas P."/>
            <person name="Parkhill J."/>
            <person name="Rea M.C."/>
            <person name="O'Sullivan O."/>
            <person name="Ritari J."/>
            <person name="Douillard F.P."/>
            <person name="Paul Ross R."/>
            <person name="Yang R."/>
            <person name="Briner A.E."/>
            <person name="Felis G.E."/>
            <person name="de Vos W.M."/>
            <person name="Barrangou R."/>
            <person name="Klaenhammer T.R."/>
            <person name="Caufield P.W."/>
            <person name="Cui Y."/>
            <person name="Zhang H."/>
            <person name="O'Toole P.W."/>
        </authorList>
    </citation>
    <scope>NUCLEOTIDE SEQUENCE [LARGE SCALE GENOMIC DNA]</scope>
    <source>
        <strain evidence="1 2">DSM 18527</strain>
    </source>
</reference>
<keyword evidence="2" id="KW-1185">Reference proteome</keyword>
<evidence type="ECO:0000313" key="2">
    <source>
        <dbReference type="Proteomes" id="UP000051236"/>
    </source>
</evidence>
<accession>A0A0R1XMM7</accession>
<dbReference type="EMBL" id="AZGA01000077">
    <property type="protein sequence ID" value="KRM31512.1"/>
    <property type="molecule type" value="Genomic_DNA"/>
</dbReference>
<dbReference type="STRING" id="1423734.FC83_GL000573"/>
<evidence type="ECO:0000313" key="1">
    <source>
        <dbReference type="EMBL" id="KRM31512.1"/>
    </source>
</evidence>
<proteinExistence type="predicted"/>
<protein>
    <submittedName>
        <fullName evidence="1">Uncharacterized protein</fullName>
    </submittedName>
</protein>